<protein>
    <submittedName>
        <fullName evidence="2 4">Uncharacterized protein</fullName>
    </submittedName>
</protein>
<dbReference type="AlphaFoldDB" id="A0A183SA69"/>
<keyword evidence="3" id="KW-1185">Reference proteome</keyword>
<proteinExistence type="predicted"/>
<dbReference type="EMBL" id="UYSU01001548">
    <property type="protein sequence ID" value="VDL86956.1"/>
    <property type="molecule type" value="Genomic_DNA"/>
</dbReference>
<feature type="compositionally biased region" description="Basic and acidic residues" evidence="1">
    <location>
        <begin position="1"/>
        <end position="26"/>
    </location>
</feature>
<sequence>MRDAEQHKLNKYSEQEYQLEKEENDCTAHQSAVENEDDIALSRPLVFNHLFTDVHHFDIQQGLTRVKRIEATDLFVVTERSICSELEFRINVVMVDMDRLMRETFT</sequence>
<reference evidence="4" key="1">
    <citation type="submission" date="2016-06" db="UniProtKB">
        <authorList>
            <consortium name="WormBaseParasite"/>
        </authorList>
    </citation>
    <scope>IDENTIFICATION</scope>
</reference>
<evidence type="ECO:0000313" key="3">
    <source>
        <dbReference type="Proteomes" id="UP000275846"/>
    </source>
</evidence>
<reference evidence="2 3" key="2">
    <citation type="submission" date="2018-11" db="EMBL/GenBank/DDBJ databases">
        <authorList>
            <consortium name="Pathogen Informatics"/>
        </authorList>
    </citation>
    <scope>NUCLEOTIDE SEQUENCE [LARGE SCALE GENOMIC DNA]</scope>
    <source>
        <strain evidence="2 3">NST_G2</strain>
    </source>
</reference>
<gene>
    <name evidence="2" type="ORF">SSLN_LOCUS1117</name>
</gene>
<evidence type="ECO:0000256" key="1">
    <source>
        <dbReference type="SAM" id="MobiDB-lite"/>
    </source>
</evidence>
<accession>A0A183SA69</accession>
<name>A0A183SA69_SCHSO</name>
<dbReference type="WBParaSite" id="SSLN_0000116301-mRNA-1">
    <property type="protein sequence ID" value="SSLN_0000116301-mRNA-1"/>
    <property type="gene ID" value="SSLN_0000116301"/>
</dbReference>
<organism evidence="4">
    <name type="scientific">Schistocephalus solidus</name>
    <name type="common">Tapeworm</name>
    <dbReference type="NCBI Taxonomy" id="70667"/>
    <lineage>
        <taxon>Eukaryota</taxon>
        <taxon>Metazoa</taxon>
        <taxon>Spiralia</taxon>
        <taxon>Lophotrochozoa</taxon>
        <taxon>Platyhelminthes</taxon>
        <taxon>Cestoda</taxon>
        <taxon>Eucestoda</taxon>
        <taxon>Diphyllobothriidea</taxon>
        <taxon>Diphyllobothriidae</taxon>
        <taxon>Schistocephalus</taxon>
    </lineage>
</organism>
<feature type="region of interest" description="Disordered" evidence="1">
    <location>
        <begin position="1"/>
        <end position="31"/>
    </location>
</feature>
<dbReference type="Proteomes" id="UP000275846">
    <property type="component" value="Unassembled WGS sequence"/>
</dbReference>
<evidence type="ECO:0000313" key="2">
    <source>
        <dbReference type="EMBL" id="VDL86956.1"/>
    </source>
</evidence>
<evidence type="ECO:0000313" key="4">
    <source>
        <dbReference type="WBParaSite" id="SSLN_0000116301-mRNA-1"/>
    </source>
</evidence>